<dbReference type="EC" id="2.3.3.9" evidence="2"/>
<dbReference type="InterPro" id="IPR044856">
    <property type="entry name" value="Malate_synth_C_sf"/>
</dbReference>
<dbReference type="SUPFAM" id="SSF51645">
    <property type="entry name" value="Malate synthase G"/>
    <property type="match status" value="1"/>
</dbReference>
<keyword evidence="5" id="KW-0808">Transferase</keyword>
<dbReference type="AlphaFoldDB" id="A0A381UWU1"/>
<dbReference type="InterPro" id="IPR006252">
    <property type="entry name" value="Malate_synthA"/>
</dbReference>
<dbReference type="GO" id="GO:0006097">
    <property type="term" value="P:glyoxylate cycle"/>
    <property type="evidence" value="ECO:0007669"/>
    <property type="project" value="UniProtKB-KW"/>
</dbReference>
<proteinExistence type="inferred from homology"/>
<dbReference type="InterPro" id="IPR048355">
    <property type="entry name" value="MS_C"/>
</dbReference>
<gene>
    <name evidence="9" type="ORF">METZ01_LOCUS85258</name>
</gene>
<dbReference type="InterPro" id="IPR046363">
    <property type="entry name" value="MS_N_TIM-barrel_dom"/>
</dbReference>
<evidence type="ECO:0000256" key="2">
    <source>
        <dbReference type="ARBA" id="ARBA00012636"/>
    </source>
</evidence>
<keyword evidence="3" id="KW-0329">Glyoxylate bypass</keyword>
<dbReference type="EMBL" id="UINC01007274">
    <property type="protein sequence ID" value="SVA32404.1"/>
    <property type="molecule type" value="Genomic_DNA"/>
</dbReference>
<dbReference type="PANTHER" id="PTHR42902">
    <property type="entry name" value="MALATE SYNTHASE"/>
    <property type="match status" value="1"/>
</dbReference>
<dbReference type="GO" id="GO:0005782">
    <property type="term" value="C:peroxisomal matrix"/>
    <property type="evidence" value="ECO:0007669"/>
    <property type="project" value="TreeGrafter"/>
</dbReference>
<dbReference type="GO" id="GO:0006099">
    <property type="term" value="P:tricarboxylic acid cycle"/>
    <property type="evidence" value="ECO:0007669"/>
    <property type="project" value="UniProtKB-KW"/>
</dbReference>
<dbReference type="InterPro" id="IPR011076">
    <property type="entry name" value="Malate_synth_sf"/>
</dbReference>
<evidence type="ECO:0000259" key="7">
    <source>
        <dbReference type="Pfam" id="PF01274"/>
    </source>
</evidence>
<comment type="similarity">
    <text evidence="1">Belongs to the malate synthase family.</text>
</comment>
<organism evidence="9">
    <name type="scientific">marine metagenome</name>
    <dbReference type="NCBI Taxonomy" id="408172"/>
    <lineage>
        <taxon>unclassified sequences</taxon>
        <taxon>metagenomes</taxon>
        <taxon>ecological metagenomes</taxon>
    </lineage>
</organism>
<evidence type="ECO:0000256" key="4">
    <source>
        <dbReference type="ARBA" id="ARBA00022532"/>
    </source>
</evidence>
<sequence>MTTEISQIVYPRIEGTDVLFTAEFIEYLQAMHELFSDRVSRSRLDRQNTLEQAHSEGYNSLRIPETEANTGDWVVDPVPDELRLPGIEISGPASIPSMFINALNPGPEGERAVGYLDDDEDSSGHSFSDTVNSALNRLHAVERTLRYEDQSRGRVYELAPGKLPFFMHRERGLHLDEPEVKIGGRPVSATILSTALTLFHAGQAQIAQGEGIYFYLPKLESVEEAVIYRDFFDASRDHLNFSQDAVIKAIILVESLPTVFRMENMLHALGPYGAGLNAARWDLKASILEYVMPDPTFVWPDRFDVDIKTTEFLSNIFRRLVAICLKHGAVAIGGMATALPSRDQDINRIAAESIRRDKKWEAEQGFLRGWSAHIYHMKTASDPFIEWWGTGWQPTKDMKDPKNYPINIDTPDGDITIEGTRRNVRTIIEYVEGWINGRGAKGIDSMEGRGSKQPALMEDLATARISVGQVAQRIIHNAGDRGTNETHSFSLVKRIIDSETADILNIREPVVEANEYSQLEFRYRASRKITLRWINNYTDMNFRSLGSYTKADLDKIASDPDAF</sequence>
<comment type="catalytic activity">
    <reaction evidence="6">
        <text>glyoxylate + acetyl-CoA + H2O = (S)-malate + CoA + H(+)</text>
        <dbReference type="Rhea" id="RHEA:18181"/>
        <dbReference type="ChEBI" id="CHEBI:15377"/>
        <dbReference type="ChEBI" id="CHEBI:15378"/>
        <dbReference type="ChEBI" id="CHEBI:15589"/>
        <dbReference type="ChEBI" id="CHEBI:36655"/>
        <dbReference type="ChEBI" id="CHEBI:57287"/>
        <dbReference type="ChEBI" id="CHEBI:57288"/>
        <dbReference type="EC" id="2.3.3.9"/>
    </reaction>
</comment>
<evidence type="ECO:0000256" key="1">
    <source>
        <dbReference type="ARBA" id="ARBA00006394"/>
    </source>
</evidence>
<keyword evidence="4" id="KW-0816">Tricarboxylic acid cycle</keyword>
<dbReference type="Gene3D" id="1.20.1220.12">
    <property type="entry name" value="Malate synthase, domain III"/>
    <property type="match status" value="1"/>
</dbReference>
<evidence type="ECO:0000256" key="3">
    <source>
        <dbReference type="ARBA" id="ARBA00022435"/>
    </source>
</evidence>
<name>A0A381UWU1_9ZZZZ</name>
<dbReference type="GO" id="GO:0004474">
    <property type="term" value="F:malate synthase activity"/>
    <property type="evidence" value="ECO:0007669"/>
    <property type="project" value="UniProtKB-EC"/>
</dbReference>
<evidence type="ECO:0000256" key="6">
    <source>
        <dbReference type="ARBA" id="ARBA00047918"/>
    </source>
</evidence>
<accession>A0A381UWU1</accession>
<reference evidence="9" key="1">
    <citation type="submission" date="2018-05" db="EMBL/GenBank/DDBJ databases">
        <authorList>
            <person name="Lanie J.A."/>
            <person name="Ng W.-L."/>
            <person name="Kazmierczak K.M."/>
            <person name="Andrzejewski T.M."/>
            <person name="Davidsen T.M."/>
            <person name="Wayne K.J."/>
            <person name="Tettelin H."/>
            <person name="Glass J.I."/>
            <person name="Rusch D."/>
            <person name="Podicherti R."/>
            <person name="Tsui H.-C.T."/>
            <person name="Winkler M.E."/>
        </authorList>
    </citation>
    <scope>NUCLEOTIDE SEQUENCE</scope>
</reference>
<dbReference type="Pfam" id="PF01274">
    <property type="entry name" value="MS_TIM-barrel"/>
    <property type="match status" value="1"/>
</dbReference>
<evidence type="ECO:0000256" key="5">
    <source>
        <dbReference type="ARBA" id="ARBA00022679"/>
    </source>
</evidence>
<dbReference type="Pfam" id="PF20659">
    <property type="entry name" value="MS_C"/>
    <property type="match status" value="1"/>
</dbReference>
<evidence type="ECO:0000259" key="8">
    <source>
        <dbReference type="Pfam" id="PF20659"/>
    </source>
</evidence>
<evidence type="ECO:0000313" key="9">
    <source>
        <dbReference type="EMBL" id="SVA32404.1"/>
    </source>
</evidence>
<feature type="domain" description="Malate synthase TIM barrel" evidence="7">
    <location>
        <begin position="167"/>
        <end position="384"/>
    </location>
</feature>
<dbReference type="PANTHER" id="PTHR42902:SF1">
    <property type="entry name" value="MALATE SYNTHASE 1-RELATED"/>
    <property type="match status" value="1"/>
</dbReference>
<dbReference type="InterPro" id="IPR001465">
    <property type="entry name" value="Malate_synthase_TIM"/>
</dbReference>
<protein>
    <recommendedName>
        <fullName evidence="2">malate synthase</fullName>
        <ecNumber evidence="2">2.3.3.9</ecNumber>
    </recommendedName>
</protein>
<dbReference type="Gene3D" id="3.20.20.360">
    <property type="entry name" value="Malate synthase, domain 3"/>
    <property type="match status" value="1"/>
</dbReference>
<feature type="domain" description="Malate synthase C-terminal" evidence="8">
    <location>
        <begin position="415"/>
        <end position="519"/>
    </location>
</feature>